<gene>
    <name evidence="3" type="ORF">FEM03_19980</name>
</gene>
<feature type="region of interest" description="Disordered" evidence="1">
    <location>
        <begin position="129"/>
        <end position="151"/>
    </location>
</feature>
<sequence length="179" mass="19237">MQVLHEEQGLVDVFRISGRLDYTAVAADFDDLLRAPWTKDPLRRFPVLELSGVTMMSSQALRSVLSLAKDLKGQHGRVFVTQPSGAAREALKVSGFLELRIFELHEQLPDAVAAAGASAASAAPLPSVDLDPFKMPEPAPEPPPPPSGLQKVLSAPKAVWNIWQAAAGVIQRILDGGKK</sequence>
<dbReference type="Gene3D" id="3.30.750.24">
    <property type="entry name" value="STAS domain"/>
    <property type="match status" value="1"/>
</dbReference>
<proteinExistence type="predicted"/>
<evidence type="ECO:0000313" key="4">
    <source>
        <dbReference type="Proteomes" id="UP000306196"/>
    </source>
</evidence>
<dbReference type="SUPFAM" id="SSF52091">
    <property type="entry name" value="SpoIIaa-like"/>
    <property type="match status" value="1"/>
</dbReference>
<evidence type="ECO:0000259" key="2">
    <source>
        <dbReference type="PROSITE" id="PS50801"/>
    </source>
</evidence>
<dbReference type="InterPro" id="IPR036513">
    <property type="entry name" value="STAS_dom_sf"/>
</dbReference>
<dbReference type="AlphaFoldDB" id="A0A5R8K9C8"/>
<protein>
    <submittedName>
        <fullName evidence="3">STAS domain-containing protein</fullName>
    </submittedName>
</protein>
<dbReference type="Proteomes" id="UP000306196">
    <property type="component" value="Unassembled WGS sequence"/>
</dbReference>
<accession>A0A5R8K9C8</accession>
<dbReference type="PROSITE" id="PS50801">
    <property type="entry name" value="STAS"/>
    <property type="match status" value="1"/>
</dbReference>
<feature type="compositionally biased region" description="Pro residues" evidence="1">
    <location>
        <begin position="135"/>
        <end position="147"/>
    </location>
</feature>
<comment type="caution">
    <text evidence="3">The sequence shown here is derived from an EMBL/GenBank/DDBJ whole genome shotgun (WGS) entry which is preliminary data.</text>
</comment>
<dbReference type="Pfam" id="PF01740">
    <property type="entry name" value="STAS"/>
    <property type="match status" value="1"/>
</dbReference>
<reference evidence="3 4" key="1">
    <citation type="submission" date="2019-05" db="EMBL/GenBank/DDBJ databases">
        <title>Verrucobacter flavum gen. nov., sp. nov. a new member of the family Verrucomicrobiaceae.</title>
        <authorList>
            <person name="Szuroczki S."/>
            <person name="Abbaszade G."/>
            <person name="Szabo A."/>
            <person name="Felfoldi T."/>
            <person name="Schumann P."/>
            <person name="Boka K."/>
            <person name="Keki Z."/>
            <person name="Toumi M."/>
            <person name="Toth E."/>
        </authorList>
    </citation>
    <scope>NUCLEOTIDE SEQUENCE [LARGE SCALE GENOMIC DNA]</scope>
    <source>
        <strain evidence="3 4">MG-N-17</strain>
    </source>
</reference>
<organism evidence="3 4">
    <name type="scientific">Phragmitibacter flavus</name>
    <dbReference type="NCBI Taxonomy" id="2576071"/>
    <lineage>
        <taxon>Bacteria</taxon>
        <taxon>Pseudomonadati</taxon>
        <taxon>Verrucomicrobiota</taxon>
        <taxon>Verrucomicrobiia</taxon>
        <taxon>Verrucomicrobiales</taxon>
        <taxon>Verrucomicrobiaceae</taxon>
        <taxon>Phragmitibacter</taxon>
    </lineage>
</organism>
<name>A0A5R8K9C8_9BACT</name>
<dbReference type="OrthoDB" id="280847at2"/>
<dbReference type="CDD" id="cd07043">
    <property type="entry name" value="STAS_anti-anti-sigma_factors"/>
    <property type="match status" value="1"/>
</dbReference>
<dbReference type="EMBL" id="VAUV01000017">
    <property type="protein sequence ID" value="TLD68942.1"/>
    <property type="molecule type" value="Genomic_DNA"/>
</dbReference>
<evidence type="ECO:0000256" key="1">
    <source>
        <dbReference type="SAM" id="MobiDB-lite"/>
    </source>
</evidence>
<keyword evidence="4" id="KW-1185">Reference proteome</keyword>
<feature type="domain" description="STAS" evidence="2">
    <location>
        <begin position="13"/>
        <end position="115"/>
    </location>
</feature>
<dbReference type="RefSeq" id="WP_138088071.1">
    <property type="nucleotide sequence ID" value="NZ_VAUV01000017.1"/>
</dbReference>
<evidence type="ECO:0000313" key="3">
    <source>
        <dbReference type="EMBL" id="TLD68942.1"/>
    </source>
</evidence>
<dbReference type="InterPro" id="IPR002645">
    <property type="entry name" value="STAS_dom"/>
</dbReference>